<dbReference type="OrthoDB" id="9800283at2"/>
<dbReference type="InterPro" id="IPR012675">
    <property type="entry name" value="Beta-grasp_dom_sf"/>
</dbReference>
<gene>
    <name evidence="1" type="primary">thiS</name>
    <name evidence="1" type="ORF">DL240_17725</name>
</gene>
<dbReference type="Proteomes" id="UP000249169">
    <property type="component" value="Unassembled WGS sequence"/>
</dbReference>
<comment type="caution">
    <text evidence="1">The sequence shown here is derived from an EMBL/GenBank/DDBJ whole genome shotgun (WGS) entry which is preliminary data.</text>
</comment>
<sequence>MEIRVNGKAHTLKEARPWSVEELLSELGIEAIRGVAVAVGDQVVPRSAWSEPRIEAGTSVEIIRATQGG</sequence>
<dbReference type="InterPro" id="IPR003749">
    <property type="entry name" value="ThiS/MoaD-like"/>
</dbReference>
<name>A0A328C345_9DELT</name>
<dbReference type="CDD" id="cd00565">
    <property type="entry name" value="Ubl_ThiS"/>
    <property type="match status" value="1"/>
</dbReference>
<dbReference type="InterPro" id="IPR010035">
    <property type="entry name" value="Thi_S"/>
</dbReference>
<dbReference type="AlphaFoldDB" id="A0A328C345"/>
<keyword evidence="2" id="KW-1185">Reference proteome</keyword>
<evidence type="ECO:0000313" key="1">
    <source>
        <dbReference type="EMBL" id="RAL20221.1"/>
    </source>
</evidence>
<proteinExistence type="predicted"/>
<dbReference type="Gene3D" id="3.10.20.30">
    <property type="match status" value="1"/>
</dbReference>
<organism evidence="1 2">
    <name type="scientific">Lujinxingia litoralis</name>
    <dbReference type="NCBI Taxonomy" id="2211119"/>
    <lineage>
        <taxon>Bacteria</taxon>
        <taxon>Deltaproteobacteria</taxon>
        <taxon>Bradymonadales</taxon>
        <taxon>Lujinxingiaceae</taxon>
        <taxon>Lujinxingia</taxon>
    </lineage>
</organism>
<protein>
    <submittedName>
        <fullName evidence="1">Thiamine biosynthesis protein ThiS</fullName>
    </submittedName>
</protein>
<dbReference type="InterPro" id="IPR016155">
    <property type="entry name" value="Mopterin_synth/thiamin_S_b"/>
</dbReference>
<reference evidence="1 2" key="1">
    <citation type="submission" date="2018-05" db="EMBL/GenBank/DDBJ databases">
        <title>Lujinxingia marina gen. nov. sp. nov., a new facultative anaerobic member of the class Deltaproteobacteria, and proposal of Lujinxingaceae fam. nov.</title>
        <authorList>
            <person name="Li C.-M."/>
        </authorList>
    </citation>
    <scope>NUCLEOTIDE SEQUENCE [LARGE SCALE GENOMIC DNA]</scope>
    <source>
        <strain evidence="1 2">B210</strain>
    </source>
</reference>
<dbReference type="RefSeq" id="WP_111731239.1">
    <property type="nucleotide sequence ID" value="NZ_QHKO01000012.1"/>
</dbReference>
<evidence type="ECO:0000313" key="2">
    <source>
        <dbReference type="Proteomes" id="UP000249169"/>
    </source>
</evidence>
<dbReference type="PANTHER" id="PTHR34472">
    <property type="entry name" value="SULFUR CARRIER PROTEIN THIS"/>
    <property type="match status" value="1"/>
</dbReference>
<dbReference type="EMBL" id="QHKO01000012">
    <property type="protein sequence ID" value="RAL20221.1"/>
    <property type="molecule type" value="Genomic_DNA"/>
</dbReference>
<dbReference type="Pfam" id="PF02597">
    <property type="entry name" value="ThiS"/>
    <property type="match status" value="1"/>
</dbReference>
<dbReference type="SUPFAM" id="SSF54285">
    <property type="entry name" value="MoaD/ThiS"/>
    <property type="match status" value="1"/>
</dbReference>
<accession>A0A328C345</accession>
<dbReference type="NCBIfam" id="TIGR01683">
    <property type="entry name" value="thiS"/>
    <property type="match status" value="1"/>
</dbReference>
<dbReference type="PANTHER" id="PTHR34472:SF1">
    <property type="entry name" value="SULFUR CARRIER PROTEIN THIS"/>
    <property type="match status" value="1"/>
</dbReference>